<protein>
    <submittedName>
        <fullName evidence="1">Uncharacterized protein</fullName>
    </submittedName>
</protein>
<dbReference type="Proteomes" id="UP001465976">
    <property type="component" value="Unassembled WGS sequence"/>
</dbReference>
<name>A0ABR3FP96_9AGAR</name>
<evidence type="ECO:0000313" key="1">
    <source>
        <dbReference type="EMBL" id="KAL0576898.1"/>
    </source>
</evidence>
<proteinExistence type="predicted"/>
<accession>A0ABR3FP96</accession>
<evidence type="ECO:0000313" key="2">
    <source>
        <dbReference type="Proteomes" id="UP001465976"/>
    </source>
</evidence>
<sequence>MKIKGERFTVILGNHADDPNAPSVAFVTPLLNKLLQPLRIGNTLYFGFDLRGINHFDAIVHGQQIRNVEIDVEDWVFAAELNEALVFTIGGQISHKPINPLCYQVEVSSVKESKESAGVTMIRLCYTKGDPSYGGISLCDFQSAAWQE</sequence>
<reference evidence="1 2" key="1">
    <citation type="submission" date="2024-02" db="EMBL/GenBank/DDBJ databases">
        <title>A draft genome for the cacao thread blight pathogen Marasmius crinis-equi.</title>
        <authorList>
            <person name="Cohen S.P."/>
            <person name="Baruah I.K."/>
            <person name="Amoako-Attah I."/>
            <person name="Bukari Y."/>
            <person name="Meinhardt L.W."/>
            <person name="Bailey B.A."/>
        </authorList>
    </citation>
    <scope>NUCLEOTIDE SEQUENCE [LARGE SCALE GENOMIC DNA]</scope>
    <source>
        <strain evidence="1 2">GH-76</strain>
    </source>
</reference>
<organism evidence="1 2">
    <name type="scientific">Marasmius crinis-equi</name>
    <dbReference type="NCBI Taxonomy" id="585013"/>
    <lineage>
        <taxon>Eukaryota</taxon>
        <taxon>Fungi</taxon>
        <taxon>Dikarya</taxon>
        <taxon>Basidiomycota</taxon>
        <taxon>Agaricomycotina</taxon>
        <taxon>Agaricomycetes</taxon>
        <taxon>Agaricomycetidae</taxon>
        <taxon>Agaricales</taxon>
        <taxon>Marasmiineae</taxon>
        <taxon>Marasmiaceae</taxon>
        <taxon>Marasmius</taxon>
    </lineage>
</organism>
<gene>
    <name evidence="1" type="ORF">V5O48_005079</name>
</gene>
<keyword evidence="2" id="KW-1185">Reference proteome</keyword>
<comment type="caution">
    <text evidence="1">The sequence shown here is derived from an EMBL/GenBank/DDBJ whole genome shotgun (WGS) entry which is preliminary data.</text>
</comment>
<dbReference type="EMBL" id="JBAHYK010000190">
    <property type="protein sequence ID" value="KAL0576898.1"/>
    <property type="molecule type" value="Genomic_DNA"/>
</dbReference>